<sequence length="389" mass="44607">MNAGTRHYGMGKELFKNGVRLNIFTSSFNHKKLEETQKFGFFKIFKKEEIDGVNFIWIRTLKYKKNDGLLRVLSMFLFSFSTFFLCLFSRKFGSPDVIMASTPTLVPAFFASILSKLKRRPFILEIRDLWPETIVKFHPEKQGHILIKLFYKLELFCLHKADRIAGLLPGIPNYLDKLDLNLKKKFFWLPNGVESDILDVSLNTNSEVKKIVYAGALSKANAMESIINTADILKNSGLEFHIYGNGMEKADLLDLAKRKNLNHIYFHEPVPKKEVFNVISDADILIASLKDTDLYEYGISLNKIYDYMAIGKPVVFGVRAFNNPISEARAGVSVRPENAEEMADGIKEIVSMTIEQRNEMSIRARHYISKGHTFEILGSRLMKELKRLV</sequence>
<keyword evidence="3" id="KW-1185">Reference proteome</keyword>
<name>A0A974WER5_9BACT</name>
<organism evidence="2 3">
    <name type="scientific">Fulvivirga lutea</name>
    <dbReference type="NCBI Taxonomy" id="2810512"/>
    <lineage>
        <taxon>Bacteria</taxon>
        <taxon>Pseudomonadati</taxon>
        <taxon>Bacteroidota</taxon>
        <taxon>Cytophagia</taxon>
        <taxon>Cytophagales</taxon>
        <taxon>Fulvivirgaceae</taxon>
        <taxon>Fulvivirga</taxon>
    </lineage>
</organism>
<evidence type="ECO:0000313" key="3">
    <source>
        <dbReference type="Proteomes" id="UP000662783"/>
    </source>
</evidence>
<evidence type="ECO:0000313" key="2">
    <source>
        <dbReference type="EMBL" id="QSE96796.1"/>
    </source>
</evidence>
<dbReference type="EMBL" id="CP070608">
    <property type="protein sequence ID" value="QSE96796.1"/>
    <property type="molecule type" value="Genomic_DNA"/>
</dbReference>
<accession>A0A974WER5</accession>
<evidence type="ECO:0000256" key="1">
    <source>
        <dbReference type="SAM" id="Phobius"/>
    </source>
</evidence>
<dbReference type="RefSeq" id="WP_205721310.1">
    <property type="nucleotide sequence ID" value="NZ_CP070608.1"/>
</dbReference>
<gene>
    <name evidence="2" type="ORF">JR347_14515</name>
</gene>
<keyword evidence="1" id="KW-0812">Transmembrane</keyword>
<dbReference type="SUPFAM" id="SSF53756">
    <property type="entry name" value="UDP-Glycosyltransferase/glycogen phosphorylase"/>
    <property type="match status" value="1"/>
</dbReference>
<dbReference type="KEGG" id="fuv:JR347_14515"/>
<proteinExistence type="predicted"/>
<feature type="transmembrane region" description="Helical" evidence="1">
    <location>
        <begin position="98"/>
        <end position="117"/>
    </location>
</feature>
<dbReference type="Gene3D" id="3.40.50.2000">
    <property type="entry name" value="Glycogen Phosphorylase B"/>
    <property type="match status" value="2"/>
</dbReference>
<protein>
    <submittedName>
        <fullName evidence="2">Glycosyltransferase family 4 protein</fullName>
    </submittedName>
</protein>
<keyword evidence="1" id="KW-1133">Transmembrane helix</keyword>
<keyword evidence="1" id="KW-0472">Membrane</keyword>
<reference evidence="2" key="1">
    <citation type="submission" date="2021-02" db="EMBL/GenBank/DDBJ databases">
        <title>Fulvivirga sp. S481 isolated from sea water.</title>
        <authorList>
            <person name="Bae S.S."/>
            <person name="Baek K."/>
        </authorList>
    </citation>
    <scope>NUCLEOTIDE SEQUENCE</scope>
    <source>
        <strain evidence="2">S481</strain>
    </source>
</reference>
<dbReference type="AlphaFoldDB" id="A0A974WER5"/>
<dbReference type="CDD" id="cd03794">
    <property type="entry name" value="GT4_WbuB-like"/>
    <property type="match status" value="1"/>
</dbReference>
<feature type="transmembrane region" description="Helical" evidence="1">
    <location>
        <begin position="69"/>
        <end position="92"/>
    </location>
</feature>
<dbReference type="PANTHER" id="PTHR12526:SF622">
    <property type="entry name" value="GLYCOSYLTRANSFERASE (GROUP I)"/>
    <property type="match status" value="1"/>
</dbReference>
<dbReference type="PANTHER" id="PTHR12526">
    <property type="entry name" value="GLYCOSYLTRANSFERASE"/>
    <property type="match status" value="1"/>
</dbReference>
<dbReference type="Proteomes" id="UP000662783">
    <property type="component" value="Chromosome"/>
</dbReference>
<dbReference type="Pfam" id="PF13692">
    <property type="entry name" value="Glyco_trans_1_4"/>
    <property type="match status" value="1"/>
</dbReference>